<dbReference type="AlphaFoldDB" id="A0A918PLB9"/>
<comment type="caution">
    <text evidence="2">The sequence shown here is derived from an EMBL/GenBank/DDBJ whole genome shotgun (WGS) entry which is preliminary data.</text>
</comment>
<dbReference type="Proteomes" id="UP000622166">
    <property type="component" value="Unassembled WGS sequence"/>
</dbReference>
<gene>
    <name evidence="2" type="ORF">GCM10010365_38500</name>
</gene>
<evidence type="ECO:0000313" key="3">
    <source>
        <dbReference type="Proteomes" id="UP000622166"/>
    </source>
</evidence>
<accession>A0A918PLB9</accession>
<organism evidence="2 3">
    <name type="scientific">Streptomyces poonensis</name>
    <dbReference type="NCBI Taxonomy" id="68255"/>
    <lineage>
        <taxon>Bacteria</taxon>
        <taxon>Bacillati</taxon>
        <taxon>Actinomycetota</taxon>
        <taxon>Actinomycetes</taxon>
        <taxon>Kitasatosporales</taxon>
        <taxon>Streptomycetaceae</taxon>
        <taxon>Streptomyces</taxon>
    </lineage>
</organism>
<sequence length="71" mass="7503">MQYGVRGELRDDEPGRVGPQPQSSSRSVASSRARRAPRRVAESGTVNRCSGDGTSGMALCTFTSLSVFTPA</sequence>
<dbReference type="EMBL" id="BMVW01000007">
    <property type="protein sequence ID" value="GGZ15123.1"/>
    <property type="molecule type" value="Genomic_DNA"/>
</dbReference>
<feature type="region of interest" description="Disordered" evidence="1">
    <location>
        <begin position="1"/>
        <end position="54"/>
    </location>
</feature>
<feature type="compositionally biased region" description="Low complexity" evidence="1">
    <location>
        <begin position="20"/>
        <end position="31"/>
    </location>
</feature>
<evidence type="ECO:0000256" key="1">
    <source>
        <dbReference type="SAM" id="MobiDB-lite"/>
    </source>
</evidence>
<name>A0A918PLB9_9ACTN</name>
<evidence type="ECO:0000313" key="2">
    <source>
        <dbReference type="EMBL" id="GGZ15123.1"/>
    </source>
</evidence>
<reference evidence="2" key="2">
    <citation type="submission" date="2020-09" db="EMBL/GenBank/DDBJ databases">
        <authorList>
            <person name="Sun Q."/>
            <person name="Ohkuma M."/>
        </authorList>
    </citation>
    <scope>NUCLEOTIDE SEQUENCE</scope>
    <source>
        <strain evidence="2">JCM 4815</strain>
    </source>
</reference>
<proteinExistence type="predicted"/>
<keyword evidence="3" id="KW-1185">Reference proteome</keyword>
<protein>
    <submittedName>
        <fullName evidence="2">Uncharacterized protein</fullName>
    </submittedName>
</protein>
<reference evidence="2" key="1">
    <citation type="journal article" date="2014" name="Int. J. Syst. Evol. Microbiol.">
        <title>Complete genome sequence of Corynebacterium casei LMG S-19264T (=DSM 44701T), isolated from a smear-ripened cheese.</title>
        <authorList>
            <consortium name="US DOE Joint Genome Institute (JGI-PGF)"/>
            <person name="Walter F."/>
            <person name="Albersmeier A."/>
            <person name="Kalinowski J."/>
            <person name="Ruckert C."/>
        </authorList>
    </citation>
    <scope>NUCLEOTIDE SEQUENCE</scope>
    <source>
        <strain evidence="2">JCM 4815</strain>
    </source>
</reference>